<dbReference type="PANTHER" id="PTHR42877">
    <property type="entry name" value="L-ORNITHINE N(5)-MONOOXYGENASE-RELATED"/>
    <property type="match status" value="1"/>
</dbReference>
<dbReference type="Gene3D" id="3.50.50.60">
    <property type="entry name" value="FAD/NAD(P)-binding domain"/>
    <property type="match status" value="2"/>
</dbReference>
<reference evidence="2 3" key="1">
    <citation type="submission" date="2011-12" db="EMBL/GenBank/DDBJ databases">
        <title>Whole genome shotgun sequence of Gordonia effusa NBRC 100432.</title>
        <authorList>
            <person name="Yoshida I."/>
            <person name="Takarada H."/>
            <person name="Hosoyama A."/>
            <person name="Tsuchikane K."/>
            <person name="Katsumata H."/>
            <person name="Yamazaki S."/>
            <person name="Fujita N."/>
        </authorList>
    </citation>
    <scope>NUCLEOTIDE SEQUENCE [LARGE SCALE GENOMIC DNA]</scope>
    <source>
        <strain evidence="2 3">NBRC 100432</strain>
    </source>
</reference>
<dbReference type="OrthoDB" id="5168853at2"/>
<keyword evidence="3" id="KW-1185">Reference proteome</keyword>
<dbReference type="PANTHER" id="PTHR42877:SF4">
    <property type="entry name" value="FAD_NAD(P)-BINDING DOMAIN-CONTAINING PROTEIN-RELATED"/>
    <property type="match status" value="1"/>
</dbReference>
<feature type="transmembrane region" description="Helical" evidence="1">
    <location>
        <begin position="12"/>
        <end position="31"/>
    </location>
</feature>
<evidence type="ECO:0000313" key="2">
    <source>
        <dbReference type="EMBL" id="GAB16481.1"/>
    </source>
</evidence>
<proteinExistence type="predicted"/>
<dbReference type="Proteomes" id="UP000035034">
    <property type="component" value="Unassembled WGS sequence"/>
</dbReference>
<sequence>MSTQERNPRIIIVGAGMAGIATAITLIKHGYTELTIIEKGSDVGGVWHWNHYPGLTCDVPSNLYQYSFETKSDWSRAFATGPEIQRYLSEVADKYQLRGNITFDTEVISAHFVDEHWVVATNDGLTRTYDFVIMATGVLHHPYTPDLPGLANFSGTVVHTAQWDDSLVTNGAKVAVIGTGSTGVQVVSALHAEAAQIYHFVRTPQWILWSPMGLRQPRAVSMLLGRLPFLRTALYRMLLAASGILADVTTTPSWRRRLVQQYARVGLRLQVRDRQLRKELTPDYEPLCKRQVVSNTYYRAVARPNVAVVSGPIDEITETGIRTADGTSRDVDVIVLATGFAAHNYMRPMDLVGRDGIHIEQAWSQGPRAYRMTAIPGFPNLFTVLGPNSPTGSISLQYTAELTAEYIVSWLDRYRAGDLDLVEVTAEATAEFNEQVAKALGPTVWNTGCNSWYLTEGGVVDLWPFDRRTLTDMLTTPNSDHFTTTRRALAESPQIDFAAANADGGKNGNE</sequence>
<dbReference type="InterPro" id="IPR051209">
    <property type="entry name" value="FAD-bind_Monooxygenase_sf"/>
</dbReference>
<dbReference type="eggNOG" id="COG2072">
    <property type="taxonomic scope" value="Bacteria"/>
</dbReference>
<keyword evidence="1" id="KW-0472">Membrane</keyword>
<evidence type="ECO:0000313" key="3">
    <source>
        <dbReference type="Proteomes" id="UP000035034"/>
    </source>
</evidence>
<keyword evidence="1" id="KW-1133">Transmembrane helix</keyword>
<dbReference type="PRINTS" id="PR00368">
    <property type="entry name" value="FADPNR"/>
</dbReference>
<organism evidence="2 3">
    <name type="scientific">Gordonia effusa NBRC 100432</name>
    <dbReference type="NCBI Taxonomy" id="1077974"/>
    <lineage>
        <taxon>Bacteria</taxon>
        <taxon>Bacillati</taxon>
        <taxon>Actinomycetota</taxon>
        <taxon>Actinomycetes</taxon>
        <taxon>Mycobacteriales</taxon>
        <taxon>Gordoniaceae</taxon>
        <taxon>Gordonia</taxon>
    </lineage>
</organism>
<dbReference type="EMBL" id="BAEH01000003">
    <property type="protein sequence ID" value="GAB16481.1"/>
    <property type="molecule type" value="Genomic_DNA"/>
</dbReference>
<keyword evidence="1" id="KW-0812">Transmembrane</keyword>
<dbReference type="InterPro" id="IPR036188">
    <property type="entry name" value="FAD/NAD-bd_sf"/>
</dbReference>
<protein>
    <submittedName>
        <fullName evidence="2">Putative flavin-containing monooxygenase</fullName>
    </submittedName>
</protein>
<dbReference type="PRINTS" id="PR00411">
    <property type="entry name" value="PNDRDTASEI"/>
</dbReference>
<gene>
    <name evidence="2" type="ORF">GOEFS_003_00040</name>
</gene>
<evidence type="ECO:0000256" key="1">
    <source>
        <dbReference type="SAM" id="Phobius"/>
    </source>
</evidence>
<dbReference type="AlphaFoldDB" id="H0QUI0"/>
<accession>H0QUI0</accession>
<dbReference type="RefSeq" id="WP_007315819.1">
    <property type="nucleotide sequence ID" value="NZ_BAEH01000003.1"/>
</dbReference>
<keyword evidence="2" id="KW-0560">Oxidoreductase</keyword>
<dbReference type="Pfam" id="PF13738">
    <property type="entry name" value="Pyr_redox_3"/>
    <property type="match status" value="1"/>
</dbReference>
<dbReference type="SUPFAM" id="SSF51905">
    <property type="entry name" value="FAD/NAD(P)-binding domain"/>
    <property type="match status" value="1"/>
</dbReference>
<name>H0QUI0_9ACTN</name>
<dbReference type="GO" id="GO:0004497">
    <property type="term" value="F:monooxygenase activity"/>
    <property type="evidence" value="ECO:0007669"/>
    <property type="project" value="UniProtKB-KW"/>
</dbReference>
<comment type="caution">
    <text evidence="2">The sequence shown here is derived from an EMBL/GenBank/DDBJ whole genome shotgun (WGS) entry which is preliminary data.</text>
</comment>
<dbReference type="STRING" id="1077974.GOEFS_003_00040"/>
<keyword evidence="2" id="KW-0503">Monooxygenase</keyword>